<feature type="compositionally biased region" description="Low complexity" evidence="1">
    <location>
        <begin position="550"/>
        <end position="563"/>
    </location>
</feature>
<dbReference type="Pfam" id="PF14661">
    <property type="entry name" value="HAUS6_N"/>
    <property type="match status" value="1"/>
</dbReference>
<dbReference type="Proteomes" id="UP000182658">
    <property type="component" value="Unassembled WGS sequence"/>
</dbReference>
<feature type="compositionally biased region" description="Basic and acidic residues" evidence="1">
    <location>
        <begin position="713"/>
        <end position="723"/>
    </location>
</feature>
<feature type="domain" description="HAUS augmin-like complex subunit 6 N-terminal" evidence="2">
    <location>
        <begin position="60"/>
        <end position="297"/>
    </location>
</feature>
<feature type="compositionally biased region" description="Low complexity" evidence="1">
    <location>
        <begin position="20"/>
        <end position="48"/>
    </location>
</feature>
<feature type="compositionally biased region" description="Polar residues" evidence="1">
    <location>
        <begin position="498"/>
        <end position="510"/>
    </location>
</feature>
<dbReference type="AlphaFoldDB" id="A0A1J7JG08"/>
<accession>A0A1J7JG08</accession>
<name>A0A1J7JG08_9PEZI</name>
<feature type="compositionally biased region" description="Acidic residues" evidence="1">
    <location>
        <begin position="464"/>
        <end position="479"/>
    </location>
</feature>
<evidence type="ECO:0000313" key="4">
    <source>
        <dbReference type="Proteomes" id="UP000182658"/>
    </source>
</evidence>
<gene>
    <name evidence="3" type="ORF">CONLIGDRAFT_632910</name>
</gene>
<evidence type="ECO:0000259" key="2">
    <source>
        <dbReference type="Pfam" id="PF14661"/>
    </source>
</evidence>
<feature type="region of interest" description="Disordered" evidence="1">
    <location>
        <begin position="1"/>
        <end position="48"/>
    </location>
</feature>
<keyword evidence="4" id="KW-1185">Reference proteome</keyword>
<evidence type="ECO:0000313" key="3">
    <source>
        <dbReference type="EMBL" id="OIW28656.1"/>
    </source>
</evidence>
<dbReference type="InParanoid" id="A0A1J7JG08"/>
<dbReference type="STRING" id="1408157.A0A1J7JG08"/>
<organism evidence="3 4">
    <name type="scientific">Coniochaeta ligniaria NRRL 30616</name>
    <dbReference type="NCBI Taxonomy" id="1408157"/>
    <lineage>
        <taxon>Eukaryota</taxon>
        <taxon>Fungi</taxon>
        <taxon>Dikarya</taxon>
        <taxon>Ascomycota</taxon>
        <taxon>Pezizomycotina</taxon>
        <taxon>Sordariomycetes</taxon>
        <taxon>Sordariomycetidae</taxon>
        <taxon>Coniochaetales</taxon>
        <taxon>Coniochaetaceae</taxon>
        <taxon>Coniochaeta</taxon>
    </lineage>
</organism>
<evidence type="ECO:0000256" key="1">
    <source>
        <dbReference type="SAM" id="MobiDB-lite"/>
    </source>
</evidence>
<feature type="region of interest" description="Disordered" evidence="1">
    <location>
        <begin position="444"/>
        <end position="757"/>
    </location>
</feature>
<dbReference type="InterPro" id="IPR028163">
    <property type="entry name" value="HAUS_6_N"/>
</dbReference>
<sequence length="798" mass="88860">MASIPTNAPPLRSRPPRPPANSSKPLQVTSRLTPSSSSSTVSTATTSSPLPATVPNVSLFLTNLRLLDLDLHPDWPDINPLTFTAKDAAQGQKKRIQSVEWALYRLFCLWDPEEARNKLQPFFPPLDQVQSLNLRAALLRSLEQAKKNGALGRDVLIRKTMLDECKGERLEEVLAVFSGAVLKKLVAEQQLNQPDHHPALAQTLALENRGYSGQTTDLSMLAMAHRASLGRHLRDKSAARARYGDFSELLGLKQRTLARRREQVKALEAQERESGGLGEITEDVKRDIWRTVRNNWSGNERWMETLLYGDTHSRKDGLLSTPYDKVWRRVQSGRLTELEDRTDGLLQQLDRRVKTQKERLEKWQIFRAEILGSPSTEEAEREEEPSTRQRGIDLGFGAHENLHLGRLSPRKLPRGRPGQLTTEYSDIIDSLQQQLAEVDKPAAPTRFLGSRPRGMGAGERLEAPAEEAASEISELEEDDHGASLSQDEPEMANDLDSAFTSQIRKNTSLARTEPEIREEDEPGFVQPRRSSIMRWQPQTILAEPPPTSPSPTRAVRRPTTPVTHSPTRRTPSPRKASPPEASPPAPVQASPGQPHPLSPTQALADQILASMNAASPSPVKKPRHTLSLAERTRLSMARRNSRGPKPDDDDDEPDLTTLAIRPPPTVTISPVQPPPHPTQAPPGTLPTPAEEPDEPGYEDLVSRTRRSMAGFEASRKKAQLERRRSQRQSSRHVPPPPGQHRRDGSAYFPSVDEEGGDTTLLIAEELMNDETDDYEAIFKSRPKIKTSPVGTPVKGWED</sequence>
<proteinExistence type="predicted"/>
<dbReference type="EMBL" id="KV875098">
    <property type="protein sequence ID" value="OIW28656.1"/>
    <property type="molecule type" value="Genomic_DNA"/>
</dbReference>
<feature type="compositionally biased region" description="Pro residues" evidence="1">
    <location>
        <begin position="661"/>
        <end position="685"/>
    </location>
</feature>
<reference evidence="3 4" key="1">
    <citation type="submission" date="2016-10" db="EMBL/GenBank/DDBJ databases">
        <title>Draft genome sequence of Coniochaeta ligniaria NRRL30616, a lignocellulolytic fungus for bioabatement of inhibitors in plant biomass hydrolysates.</title>
        <authorList>
            <consortium name="DOE Joint Genome Institute"/>
            <person name="Jimenez D.J."/>
            <person name="Hector R.E."/>
            <person name="Riley R."/>
            <person name="Sun H."/>
            <person name="Grigoriev I.V."/>
            <person name="Van Elsas J.D."/>
            <person name="Nichols N.N."/>
        </authorList>
    </citation>
    <scope>NUCLEOTIDE SEQUENCE [LARGE SCALE GENOMIC DNA]</scope>
    <source>
        <strain evidence="3 4">NRRL 30616</strain>
    </source>
</reference>
<protein>
    <recommendedName>
        <fullName evidence="2">HAUS augmin-like complex subunit 6 N-terminal domain-containing protein</fullName>
    </recommendedName>
</protein>
<dbReference type="OrthoDB" id="5575722at2759"/>